<evidence type="ECO:0000313" key="3">
    <source>
        <dbReference type="Proteomes" id="UP000447434"/>
    </source>
</evidence>
<keyword evidence="3" id="KW-1185">Reference proteome</keyword>
<organism evidence="2 3">
    <name type="scientific">Lupinus albus</name>
    <name type="common">White lupine</name>
    <name type="synonym">Lupinus termis</name>
    <dbReference type="NCBI Taxonomy" id="3870"/>
    <lineage>
        <taxon>Eukaryota</taxon>
        <taxon>Viridiplantae</taxon>
        <taxon>Streptophyta</taxon>
        <taxon>Embryophyta</taxon>
        <taxon>Tracheophyta</taxon>
        <taxon>Spermatophyta</taxon>
        <taxon>Magnoliopsida</taxon>
        <taxon>eudicotyledons</taxon>
        <taxon>Gunneridae</taxon>
        <taxon>Pentapetalae</taxon>
        <taxon>rosids</taxon>
        <taxon>fabids</taxon>
        <taxon>Fabales</taxon>
        <taxon>Fabaceae</taxon>
        <taxon>Papilionoideae</taxon>
        <taxon>50 kb inversion clade</taxon>
        <taxon>genistoids sensu lato</taxon>
        <taxon>core genistoids</taxon>
        <taxon>Genisteae</taxon>
        <taxon>Lupinus</taxon>
    </lineage>
</organism>
<protein>
    <submittedName>
        <fullName evidence="2">Uncharacterized protein</fullName>
    </submittedName>
</protein>
<evidence type="ECO:0000256" key="1">
    <source>
        <dbReference type="SAM" id="SignalP"/>
    </source>
</evidence>
<sequence length="68" mass="7614">MSFHFSIGLFHLLYFRINKVVSVITFGGVYKNSCFSLGSICLLVFEDNNGKNEKVGGLVKPCNFFSTQ</sequence>
<dbReference type="EMBL" id="WOCE01000023">
    <property type="protein sequence ID" value="KAE9586712.1"/>
    <property type="molecule type" value="Genomic_DNA"/>
</dbReference>
<comment type="caution">
    <text evidence="2">The sequence shown here is derived from an EMBL/GenBank/DDBJ whole genome shotgun (WGS) entry which is preliminary data.</text>
</comment>
<feature type="chain" id="PRO_5025486877" evidence="1">
    <location>
        <begin position="23"/>
        <end position="68"/>
    </location>
</feature>
<dbReference type="AlphaFoldDB" id="A0A6A4N9T8"/>
<evidence type="ECO:0000313" key="2">
    <source>
        <dbReference type="EMBL" id="KAE9586712.1"/>
    </source>
</evidence>
<accession>A0A6A4N9T8</accession>
<dbReference type="Proteomes" id="UP000447434">
    <property type="component" value="Chromosome 23"/>
</dbReference>
<gene>
    <name evidence="2" type="ORF">Lalb_Chr23g0266141</name>
</gene>
<reference evidence="3" key="1">
    <citation type="journal article" date="2020" name="Nat. Commun.">
        <title>Genome sequence of the cluster root forming white lupin.</title>
        <authorList>
            <person name="Hufnagel B."/>
            <person name="Marques A."/>
            <person name="Soriano A."/>
            <person name="Marques L."/>
            <person name="Divol F."/>
            <person name="Doumas P."/>
            <person name="Sallet E."/>
            <person name="Mancinotti D."/>
            <person name="Carrere S."/>
            <person name="Marande W."/>
            <person name="Arribat S."/>
            <person name="Keller J."/>
            <person name="Huneau C."/>
            <person name="Blein T."/>
            <person name="Aime D."/>
            <person name="Laguerre M."/>
            <person name="Taylor J."/>
            <person name="Schubert V."/>
            <person name="Nelson M."/>
            <person name="Geu-Flores F."/>
            <person name="Crespi M."/>
            <person name="Gallardo-Guerrero K."/>
            <person name="Delaux P.-M."/>
            <person name="Salse J."/>
            <person name="Berges H."/>
            <person name="Guyot R."/>
            <person name="Gouzy J."/>
            <person name="Peret B."/>
        </authorList>
    </citation>
    <scope>NUCLEOTIDE SEQUENCE [LARGE SCALE GENOMIC DNA]</scope>
    <source>
        <strain evidence="3">cv. Amiga</strain>
    </source>
</reference>
<keyword evidence="1" id="KW-0732">Signal</keyword>
<proteinExistence type="predicted"/>
<feature type="signal peptide" evidence="1">
    <location>
        <begin position="1"/>
        <end position="22"/>
    </location>
</feature>
<name>A0A6A4N9T8_LUPAL</name>